<comment type="caution">
    <text evidence="1">The sequence shown here is derived from an EMBL/GenBank/DDBJ whole genome shotgun (WGS) entry which is preliminary data.</text>
</comment>
<proteinExistence type="predicted"/>
<evidence type="ECO:0000313" key="2">
    <source>
        <dbReference type="Proteomes" id="UP000660047"/>
    </source>
</evidence>
<dbReference type="Pfam" id="PF06356">
    <property type="entry name" value="DUF1064"/>
    <property type="match status" value="1"/>
</dbReference>
<dbReference type="RefSeq" id="WP_055222301.1">
    <property type="nucleotide sequence ID" value="NZ_BLYL01000014.1"/>
</dbReference>
<dbReference type="EMBL" id="BLYL01000014">
    <property type="protein sequence ID" value="GFO95153.1"/>
    <property type="molecule type" value="Genomic_DNA"/>
</dbReference>
<organism evidence="1 2">
    <name type="scientific">Coprococcus eutactus</name>
    <dbReference type="NCBI Taxonomy" id="33043"/>
    <lineage>
        <taxon>Bacteria</taxon>
        <taxon>Bacillati</taxon>
        <taxon>Bacillota</taxon>
        <taxon>Clostridia</taxon>
        <taxon>Lachnospirales</taxon>
        <taxon>Lachnospiraceae</taxon>
        <taxon>Coprococcus</taxon>
    </lineage>
</organism>
<gene>
    <name evidence="1" type="ORF">COEU31_21990</name>
</gene>
<evidence type="ECO:0000313" key="1">
    <source>
        <dbReference type="EMBL" id="GFO95153.1"/>
    </source>
</evidence>
<reference evidence="1" key="1">
    <citation type="submission" date="2020-06" db="EMBL/GenBank/DDBJ databases">
        <title>Characterization of fructooligosaccharide metabolism and fructooligosaccharide-degrading enzymes in human commensal butyrate producers.</title>
        <authorList>
            <person name="Tanno H."/>
            <person name="Fujii T."/>
            <person name="Hirano K."/>
            <person name="Maeno S."/>
            <person name="Tonozuka T."/>
            <person name="Sakamoto M."/>
            <person name="Ohkuma M."/>
            <person name="Tochio T."/>
            <person name="Endo A."/>
        </authorList>
    </citation>
    <scope>NUCLEOTIDE SEQUENCE</scope>
    <source>
        <strain evidence="1">JCM 31265</strain>
    </source>
</reference>
<dbReference type="Proteomes" id="UP000660047">
    <property type="component" value="Unassembled WGS sequence"/>
</dbReference>
<dbReference type="InterPro" id="IPR009414">
    <property type="entry name" value="DUF1064"/>
</dbReference>
<evidence type="ECO:0008006" key="3">
    <source>
        <dbReference type="Google" id="ProtNLM"/>
    </source>
</evidence>
<sequence>MARNRSRAKYGNRKAVIDGITFDSEREAHRYTELKILEKAGKITGLQLQREFELIPAQREHTNEIYEKGPNKGRFKPGKLLECKCSYVADFVYWDLENNCMVVEDAKGMRTKEYIIKRKLMLHIYGIRIKEV</sequence>
<dbReference type="AlphaFoldDB" id="A0AAI9K457"/>
<protein>
    <recommendedName>
        <fullName evidence="3">DUF1064 domain-containing protein</fullName>
    </recommendedName>
</protein>
<name>A0AAI9K457_9FIRM</name>
<accession>A0AAI9K457</accession>